<keyword evidence="12" id="KW-0752">Steroid biosynthesis</keyword>
<name>A0ABP0GAA2_CLALP</name>
<evidence type="ECO:0000256" key="4">
    <source>
        <dbReference type="ARBA" id="ARBA00022490"/>
    </source>
</evidence>
<accession>A0ABP0GAA2</accession>
<keyword evidence="6" id="KW-0153">Cholesterol metabolism</keyword>
<evidence type="ECO:0000256" key="8">
    <source>
        <dbReference type="ARBA" id="ARBA00022741"/>
    </source>
</evidence>
<evidence type="ECO:0000256" key="13">
    <source>
        <dbReference type="ARBA" id="ARBA00023011"/>
    </source>
</evidence>
<evidence type="ECO:0000313" key="19">
    <source>
        <dbReference type="Proteomes" id="UP001642483"/>
    </source>
</evidence>
<keyword evidence="5" id="KW-0444">Lipid biosynthesis</keyword>
<sequence length="191" mass="21849">MSVSMIRERTVFVLSGKRKSGKDFVAEKLQNAIGGHICGLVRLSGPLKQQYAQEHGLDFQGLLSSGPYKEIYRDDMIKWGETRRNRDPGYFCRLATHDVEIFPVWIVTDARRKTDVEYFKKNFSKVILVRVEASDEVRSERGWSFAPGIDDVESECGLDAGIDWDHIIINNNEVGDLDNFEKRIHLLLSLT</sequence>
<dbReference type="SUPFAM" id="SSF52540">
    <property type="entry name" value="P-loop containing nucleoside triphosphate hydrolases"/>
    <property type="match status" value="1"/>
</dbReference>
<dbReference type="InterPro" id="IPR005919">
    <property type="entry name" value="Pmev_kin_anim"/>
</dbReference>
<evidence type="ECO:0000256" key="5">
    <source>
        <dbReference type="ARBA" id="ARBA00022516"/>
    </source>
</evidence>
<comment type="subcellular location">
    <subcellularLocation>
        <location evidence="1">Cytoplasm</location>
        <location evidence="1">Cytosol</location>
    </subcellularLocation>
</comment>
<evidence type="ECO:0000256" key="16">
    <source>
        <dbReference type="ARBA" id="ARBA00023221"/>
    </source>
</evidence>
<evidence type="ECO:0000256" key="14">
    <source>
        <dbReference type="ARBA" id="ARBA00023098"/>
    </source>
</evidence>
<evidence type="ECO:0000256" key="17">
    <source>
        <dbReference type="ARBA" id="ARBA00034549"/>
    </source>
</evidence>
<dbReference type="PANTHER" id="PTHR13101:SF1">
    <property type="entry name" value="PHOSPHOMEVALONATE KINASE"/>
    <property type="match status" value="1"/>
</dbReference>
<keyword evidence="4" id="KW-0963">Cytoplasm</keyword>
<keyword evidence="7" id="KW-0808">Transferase</keyword>
<keyword evidence="14" id="KW-0443">Lipid metabolism</keyword>
<comment type="caution">
    <text evidence="18">The sequence shown here is derived from an EMBL/GenBank/DDBJ whole genome shotgun (WGS) entry which is preliminary data.</text>
</comment>
<dbReference type="InterPro" id="IPR027417">
    <property type="entry name" value="P-loop_NTPase"/>
</dbReference>
<dbReference type="Proteomes" id="UP001642483">
    <property type="component" value="Unassembled WGS sequence"/>
</dbReference>
<protein>
    <recommendedName>
        <fullName evidence="17">Phosphomevalonate kinase</fullName>
        <ecNumber evidence="3">2.7.4.2</ecNumber>
    </recommendedName>
</protein>
<evidence type="ECO:0000256" key="11">
    <source>
        <dbReference type="ARBA" id="ARBA00022840"/>
    </source>
</evidence>
<keyword evidence="10" id="KW-0152">Cholesterol biosynthesis</keyword>
<keyword evidence="16" id="KW-0753">Steroid metabolism</keyword>
<dbReference type="EC" id="2.7.4.2" evidence="3"/>
<gene>
    <name evidence="18" type="ORF">CVLEPA_LOCUS19806</name>
</gene>
<proteinExistence type="predicted"/>
<reference evidence="18 19" key="1">
    <citation type="submission" date="2024-02" db="EMBL/GenBank/DDBJ databases">
        <authorList>
            <person name="Daric V."/>
            <person name="Darras S."/>
        </authorList>
    </citation>
    <scope>NUCLEOTIDE SEQUENCE [LARGE SCALE GENOMIC DNA]</scope>
</reference>
<keyword evidence="8" id="KW-0547">Nucleotide-binding</keyword>
<keyword evidence="15" id="KW-1207">Sterol metabolism</keyword>
<dbReference type="PIRSF" id="PIRSF036639">
    <property type="entry name" value="PMK_anim"/>
    <property type="match status" value="1"/>
</dbReference>
<keyword evidence="9" id="KW-0418">Kinase</keyword>
<evidence type="ECO:0000256" key="1">
    <source>
        <dbReference type="ARBA" id="ARBA00004514"/>
    </source>
</evidence>
<evidence type="ECO:0000256" key="12">
    <source>
        <dbReference type="ARBA" id="ARBA00022955"/>
    </source>
</evidence>
<dbReference type="NCBIfam" id="TIGR01223">
    <property type="entry name" value="Pmev_kin_anim"/>
    <property type="match status" value="1"/>
</dbReference>
<organism evidence="18 19">
    <name type="scientific">Clavelina lepadiformis</name>
    <name type="common">Light-bulb sea squirt</name>
    <name type="synonym">Ascidia lepadiformis</name>
    <dbReference type="NCBI Taxonomy" id="159417"/>
    <lineage>
        <taxon>Eukaryota</taxon>
        <taxon>Metazoa</taxon>
        <taxon>Chordata</taxon>
        <taxon>Tunicata</taxon>
        <taxon>Ascidiacea</taxon>
        <taxon>Aplousobranchia</taxon>
        <taxon>Clavelinidae</taxon>
        <taxon>Clavelina</taxon>
    </lineage>
</organism>
<comment type="pathway">
    <text evidence="2">Isoprenoid biosynthesis; isopentenyl diphosphate biosynthesis via mevalonate pathway; isopentenyl diphosphate from (R)-mevalonate: step 2/3.</text>
</comment>
<evidence type="ECO:0000256" key="9">
    <source>
        <dbReference type="ARBA" id="ARBA00022777"/>
    </source>
</evidence>
<evidence type="ECO:0000256" key="6">
    <source>
        <dbReference type="ARBA" id="ARBA00022548"/>
    </source>
</evidence>
<dbReference type="Gene3D" id="3.40.50.300">
    <property type="entry name" value="P-loop containing nucleotide triphosphate hydrolases"/>
    <property type="match status" value="1"/>
</dbReference>
<evidence type="ECO:0000256" key="7">
    <source>
        <dbReference type="ARBA" id="ARBA00022679"/>
    </source>
</evidence>
<evidence type="ECO:0000256" key="3">
    <source>
        <dbReference type="ARBA" id="ARBA00012958"/>
    </source>
</evidence>
<keyword evidence="19" id="KW-1185">Reference proteome</keyword>
<evidence type="ECO:0000313" key="18">
    <source>
        <dbReference type="EMBL" id="CAK8687739.1"/>
    </source>
</evidence>
<keyword evidence="11" id="KW-0067">ATP-binding</keyword>
<evidence type="ECO:0000256" key="2">
    <source>
        <dbReference type="ARBA" id="ARBA00005017"/>
    </source>
</evidence>
<evidence type="ECO:0000256" key="15">
    <source>
        <dbReference type="ARBA" id="ARBA00023166"/>
    </source>
</evidence>
<dbReference type="EMBL" id="CAWYQH010000106">
    <property type="protein sequence ID" value="CAK8687739.1"/>
    <property type="molecule type" value="Genomic_DNA"/>
</dbReference>
<dbReference type="PANTHER" id="PTHR13101">
    <property type="entry name" value="PHOSPHOMEVALONATE KINASE"/>
    <property type="match status" value="1"/>
</dbReference>
<evidence type="ECO:0000256" key="10">
    <source>
        <dbReference type="ARBA" id="ARBA00022778"/>
    </source>
</evidence>
<dbReference type="Pfam" id="PF04275">
    <property type="entry name" value="P-mevalo_kinase"/>
    <property type="match status" value="1"/>
</dbReference>
<keyword evidence="13" id="KW-0756">Sterol biosynthesis</keyword>